<dbReference type="AlphaFoldDB" id="A0A166X1G3"/>
<dbReference type="SUPFAM" id="SSF51905">
    <property type="entry name" value="FAD/NAD(P)-binding domain"/>
    <property type="match status" value="1"/>
</dbReference>
<keyword evidence="3" id="KW-0274">FAD</keyword>
<comment type="similarity">
    <text evidence="1">Belongs to the FAD-dependent oxidoreductase family.</text>
</comment>
<dbReference type="InterPro" id="IPR036188">
    <property type="entry name" value="FAD/NAD-bd_sf"/>
</dbReference>
<dbReference type="PANTHER" id="PTHR43735:SF3">
    <property type="entry name" value="FERROPTOSIS SUPPRESSOR PROTEIN 1"/>
    <property type="match status" value="1"/>
</dbReference>
<keyword evidence="5" id="KW-0472">Membrane</keyword>
<dbReference type="EMBL" id="KV417480">
    <property type="protein sequence ID" value="KZP34328.1"/>
    <property type="molecule type" value="Genomic_DNA"/>
</dbReference>
<dbReference type="PRINTS" id="PR00411">
    <property type="entry name" value="PNDRDTASEI"/>
</dbReference>
<organism evidence="7 8">
    <name type="scientific">Athelia psychrophila</name>
    <dbReference type="NCBI Taxonomy" id="1759441"/>
    <lineage>
        <taxon>Eukaryota</taxon>
        <taxon>Fungi</taxon>
        <taxon>Dikarya</taxon>
        <taxon>Basidiomycota</taxon>
        <taxon>Agaricomycotina</taxon>
        <taxon>Agaricomycetes</taxon>
        <taxon>Agaricomycetidae</taxon>
        <taxon>Atheliales</taxon>
        <taxon>Atheliaceae</taxon>
        <taxon>Athelia</taxon>
    </lineage>
</organism>
<dbReference type="OrthoDB" id="202203at2759"/>
<dbReference type="PRINTS" id="PR00368">
    <property type="entry name" value="FADPNR"/>
</dbReference>
<dbReference type="STRING" id="436010.A0A166X1G3"/>
<dbReference type="Pfam" id="PF07992">
    <property type="entry name" value="Pyr_redox_2"/>
    <property type="match status" value="1"/>
</dbReference>
<reference evidence="7 8" key="1">
    <citation type="journal article" date="2016" name="Mol. Biol. Evol.">
        <title>Comparative Genomics of Early-Diverging Mushroom-Forming Fungi Provides Insights into the Origins of Lignocellulose Decay Capabilities.</title>
        <authorList>
            <person name="Nagy L.G."/>
            <person name="Riley R."/>
            <person name="Tritt A."/>
            <person name="Adam C."/>
            <person name="Daum C."/>
            <person name="Floudas D."/>
            <person name="Sun H."/>
            <person name="Yadav J.S."/>
            <person name="Pangilinan J."/>
            <person name="Larsson K.H."/>
            <person name="Matsuura K."/>
            <person name="Barry K."/>
            <person name="Labutti K."/>
            <person name="Kuo R."/>
            <person name="Ohm R.A."/>
            <person name="Bhattacharya S.S."/>
            <person name="Shirouzu T."/>
            <person name="Yoshinaga Y."/>
            <person name="Martin F.M."/>
            <person name="Grigoriev I.V."/>
            <person name="Hibbett D.S."/>
        </authorList>
    </citation>
    <scope>NUCLEOTIDE SEQUENCE [LARGE SCALE GENOMIC DNA]</scope>
    <source>
        <strain evidence="7 8">CBS 109695</strain>
    </source>
</reference>
<evidence type="ECO:0000259" key="6">
    <source>
        <dbReference type="Pfam" id="PF07992"/>
    </source>
</evidence>
<name>A0A166X1G3_9AGAM</name>
<feature type="transmembrane region" description="Helical" evidence="5">
    <location>
        <begin position="332"/>
        <end position="351"/>
    </location>
</feature>
<dbReference type="GO" id="GO:0005737">
    <property type="term" value="C:cytoplasm"/>
    <property type="evidence" value="ECO:0007669"/>
    <property type="project" value="TreeGrafter"/>
</dbReference>
<feature type="domain" description="FAD/NAD(P)-binding" evidence="6">
    <location>
        <begin position="4"/>
        <end position="295"/>
    </location>
</feature>
<keyword evidence="2" id="KW-0285">Flavoprotein</keyword>
<evidence type="ECO:0000256" key="3">
    <source>
        <dbReference type="ARBA" id="ARBA00022827"/>
    </source>
</evidence>
<evidence type="ECO:0000256" key="4">
    <source>
        <dbReference type="ARBA" id="ARBA00023002"/>
    </source>
</evidence>
<evidence type="ECO:0000256" key="1">
    <source>
        <dbReference type="ARBA" id="ARBA00006442"/>
    </source>
</evidence>
<dbReference type="PANTHER" id="PTHR43735">
    <property type="entry name" value="APOPTOSIS-INDUCING FACTOR 1"/>
    <property type="match status" value="1"/>
</dbReference>
<keyword evidence="5" id="KW-1133">Transmembrane helix</keyword>
<dbReference type="GO" id="GO:0050660">
    <property type="term" value="F:flavin adenine dinucleotide binding"/>
    <property type="evidence" value="ECO:0007669"/>
    <property type="project" value="TreeGrafter"/>
</dbReference>
<evidence type="ECO:0000313" key="7">
    <source>
        <dbReference type="EMBL" id="KZP34328.1"/>
    </source>
</evidence>
<gene>
    <name evidence="7" type="ORF">FIBSPDRAFT_906437</name>
</gene>
<dbReference type="GO" id="GO:0004174">
    <property type="term" value="F:electron-transferring-flavoprotein dehydrogenase activity"/>
    <property type="evidence" value="ECO:0007669"/>
    <property type="project" value="TreeGrafter"/>
</dbReference>
<keyword evidence="5" id="KW-0812">Transmembrane</keyword>
<accession>A0A166X1G3</accession>
<keyword evidence="4" id="KW-0560">Oxidoreductase</keyword>
<keyword evidence="8" id="KW-1185">Reference proteome</keyword>
<evidence type="ECO:0000256" key="5">
    <source>
        <dbReference type="SAM" id="Phobius"/>
    </source>
</evidence>
<dbReference type="Proteomes" id="UP000076532">
    <property type="component" value="Unassembled WGS sequence"/>
</dbReference>
<proteinExistence type="inferred from homology"/>
<evidence type="ECO:0000256" key="2">
    <source>
        <dbReference type="ARBA" id="ARBA00022630"/>
    </source>
</evidence>
<sequence length="371" mass="38852">MSKNVVVVGGGPAGLATARLLSTKLGALGYNLILVNSRPFHVHLIAAIRMTVSDVDHLENSALLPFDKAFAHGVGSVKVGSVASITENGVGRGGVVTLADGEIVPYEFLVLAPGSVWKDNISLPNDKKSVTEHLSQWRNKFEDAQDIVLAGGGSVGIETAGEIKDIWPNKNVTIVHSGDMLINDTYPASFRKSMASGLTARGVKIVYGDYIDDFPTDKSAGVTTRKGKKLNADLVISTIGPLPNTAFISSLGPDVLSKRGYIAVKPTLQLSAHPSIYAAGDAIDWPEQKQAAKAGGHAKVVATNILSAIKGTPTTALYKGAPEMILITDGKAGGAAFFGVLWGISLGAWFARMVKSKGLLLDIAKKSVGQA</sequence>
<dbReference type="InterPro" id="IPR023753">
    <property type="entry name" value="FAD/NAD-binding_dom"/>
</dbReference>
<evidence type="ECO:0000313" key="8">
    <source>
        <dbReference type="Proteomes" id="UP000076532"/>
    </source>
</evidence>
<protein>
    <submittedName>
        <fullName evidence="7">FAD/NAD-P-binding domain-containing protein</fullName>
    </submittedName>
</protein>
<dbReference type="Gene3D" id="3.50.50.100">
    <property type="match status" value="1"/>
</dbReference>